<reference evidence="1 2" key="1">
    <citation type="submission" date="2014-08" db="EMBL/GenBank/DDBJ databases">
        <title>Porphyromonas gingivicanis strain:COT-022_OH1391 Genome sequencing.</title>
        <authorList>
            <person name="Wallis C."/>
            <person name="Deusch O."/>
            <person name="O'Flynn C."/>
            <person name="Davis I."/>
            <person name="Jospin G."/>
            <person name="Darling A.E."/>
            <person name="Coil D.A."/>
            <person name="Alexiev A."/>
            <person name="Horsfall A."/>
            <person name="Kirkwood N."/>
            <person name="Harris S."/>
            <person name="Eisen J.A."/>
        </authorList>
    </citation>
    <scope>NUCLEOTIDE SEQUENCE [LARGE SCALE GENOMIC DNA]</scope>
    <source>
        <strain evidence="2">COT-022 OH1391</strain>
    </source>
</reference>
<evidence type="ECO:0000313" key="1">
    <source>
        <dbReference type="EMBL" id="KGN98813.1"/>
    </source>
</evidence>
<dbReference type="EMBL" id="JQZW01000005">
    <property type="protein sequence ID" value="KGN98813.1"/>
    <property type="molecule type" value="Genomic_DNA"/>
</dbReference>
<dbReference type="InterPro" id="IPR046553">
    <property type="entry name" value="DUF6707"/>
</dbReference>
<keyword evidence="2" id="KW-1185">Reference proteome</keyword>
<evidence type="ECO:0000313" key="2">
    <source>
        <dbReference type="Proteomes" id="UP000030134"/>
    </source>
</evidence>
<dbReference type="STRING" id="266762.HQ36_01910"/>
<dbReference type="RefSeq" id="WP_036883061.1">
    <property type="nucleotide sequence ID" value="NZ_JQZW01000005.1"/>
</dbReference>
<protein>
    <submittedName>
        <fullName evidence="1">Uncharacterized protein</fullName>
    </submittedName>
</protein>
<accession>A0A0A2G6A7</accession>
<dbReference type="OrthoDB" id="1076134at2"/>
<gene>
    <name evidence="1" type="ORF">HQ36_01910</name>
</gene>
<organism evidence="1 2">
    <name type="scientific">Porphyromonas gingivicanis</name>
    <dbReference type="NCBI Taxonomy" id="266762"/>
    <lineage>
        <taxon>Bacteria</taxon>
        <taxon>Pseudomonadati</taxon>
        <taxon>Bacteroidota</taxon>
        <taxon>Bacteroidia</taxon>
        <taxon>Bacteroidales</taxon>
        <taxon>Porphyromonadaceae</taxon>
        <taxon>Porphyromonas</taxon>
    </lineage>
</organism>
<comment type="caution">
    <text evidence="1">The sequence shown here is derived from an EMBL/GenBank/DDBJ whole genome shotgun (WGS) entry which is preliminary data.</text>
</comment>
<sequence>MDSYNIYSSLTTNTIHKLAQGFIESGLEYQLHNNIELYAHYTFALYLLGDPLFMPFVDAPIEELTFVDYKTWIWIRPLLLLKARLNKIEAIVTTDKIWQAQKMGNEMQIKSNIKAFLRFLNGETLDLLSLDKATQEQDKTQEAYLRVTLTMKLIIITTMGGGDNFSVDDAEKMLQENRLQFQKLYLLQD</sequence>
<dbReference type="Proteomes" id="UP000030134">
    <property type="component" value="Unassembled WGS sequence"/>
</dbReference>
<dbReference type="AlphaFoldDB" id="A0A0A2G6A7"/>
<dbReference type="Pfam" id="PF20453">
    <property type="entry name" value="DUF6707"/>
    <property type="match status" value="1"/>
</dbReference>
<proteinExistence type="predicted"/>
<name>A0A0A2G6A7_9PORP</name>